<dbReference type="Proteomes" id="UP000738325">
    <property type="component" value="Unassembled WGS sequence"/>
</dbReference>
<dbReference type="InterPro" id="IPR039058">
    <property type="entry name" value="Yippee_fam"/>
</dbReference>
<name>A0A9P6RGU8_9FUNG</name>
<evidence type="ECO:0000256" key="2">
    <source>
        <dbReference type="ARBA" id="ARBA00022723"/>
    </source>
</evidence>
<comment type="similarity">
    <text evidence="1 4">Belongs to the yippee family.</text>
</comment>
<evidence type="ECO:0000256" key="4">
    <source>
        <dbReference type="RuleBase" id="RU110713"/>
    </source>
</evidence>
<reference evidence="6" key="1">
    <citation type="journal article" date="2020" name="Fungal Divers.">
        <title>Resolving the Mortierellaceae phylogeny through synthesis of multi-gene phylogenetics and phylogenomics.</title>
        <authorList>
            <person name="Vandepol N."/>
            <person name="Liber J."/>
            <person name="Desiro A."/>
            <person name="Na H."/>
            <person name="Kennedy M."/>
            <person name="Barry K."/>
            <person name="Grigoriev I.V."/>
            <person name="Miller A.N."/>
            <person name="O'Donnell K."/>
            <person name="Stajich J.E."/>
            <person name="Bonito G."/>
        </authorList>
    </citation>
    <scope>NUCLEOTIDE SEQUENCE</scope>
    <source>
        <strain evidence="6">REB-010B</strain>
    </source>
</reference>
<evidence type="ECO:0000256" key="3">
    <source>
        <dbReference type="ARBA" id="ARBA00022833"/>
    </source>
</evidence>
<protein>
    <recommendedName>
        <fullName evidence="4">Protein yippee-like</fullName>
    </recommendedName>
</protein>
<dbReference type="PANTHER" id="PTHR13848">
    <property type="entry name" value="PROTEIN YIPPEE-LIKE CG15309-RELATED"/>
    <property type="match status" value="1"/>
</dbReference>
<dbReference type="EMBL" id="JAAAIP010000307">
    <property type="protein sequence ID" value="KAG0319847.1"/>
    <property type="molecule type" value="Genomic_DNA"/>
</dbReference>
<dbReference type="InterPro" id="IPR034751">
    <property type="entry name" value="Yippee"/>
</dbReference>
<keyword evidence="2" id="KW-0479">Metal-binding</keyword>
<gene>
    <name evidence="6" type="ORF">BGZ99_004881</name>
</gene>
<dbReference type="AlphaFoldDB" id="A0A9P6RGU8"/>
<evidence type="ECO:0000313" key="6">
    <source>
        <dbReference type="EMBL" id="KAG0319847.1"/>
    </source>
</evidence>
<sequence length="114" mass="13360">MGIVYKKYFHVKSGEKILVCQACKTHFATYDLLISREFHGQYGRAYLFSNVINVYTGETEDRSMRTGLHTVQDIHCAECSTVVGWKYLVAYEQSQRYKEGRFILERTLLHQQQV</sequence>
<feature type="domain" description="Yippee" evidence="5">
    <location>
        <begin position="16"/>
        <end position="113"/>
    </location>
</feature>
<dbReference type="Pfam" id="PF03226">
    <property type="entry name" value="Yippee-Mis18"/>
    <property type="match status" value="1"/>
</dbReference>
<keyword evidence="7" id="KW-1185">Reference proteome</keyword>
<dbReference type="InterPro" id="IPR004910">
    <property type="entry name" value="Yippee/Mis18/Cereblon"/>
</dbReference>
<proteinExistence type="inferred from homology"/>
<dbReference type="PROSITE" id="PS51792">
    <property type="entry name" value="YIPPEE"/>
    <property type="match status" value="1"/>
</dbReference>
<evidence type="ECO:0000313" key="7">
    <source>
        <dbReference type="Proteomes" id="UP000738325"/>
    </source>
</evidence>
<dbReference type="OrthoDB" id="6407410at2759"/>
<dbReference type="GO" id="GO:0046872">
    <property type="term" value="F:metal ion binding"/>
    <property type="evidence" value="ECO:0007669"/>
    <property type="project" value="UniProtKB-KW"/>
</dbReference>
<evidence type="ECO:0000256" key="1">
    <source>
        <dbReference type="ARBA" id="ARBA00005613"/>
    </source>
</evidence>
<keyword evidence="3" id="KW-0862">Zinc</keyword>
<organism evidence="6 7">
    <name type="scientific">Dissophora globulifera</name>
    <dbReference type="NCBI Taxonomy" id="979702"/>
    <lineage>
        <taxon>Eukaryota</taxon>
        <taxon>Fungi</taxon>
        <taxon>Fungi incertae sedis</taxon>
        <taxon>Mucoromycota</taxon>
        <taxon>Mortierellomycotina</taxon>
        <taxon>Mortierellomycetes</taxon>
        <taxon>Mortierellales</taxon>
        <taxon>Mortierellaceae</taxon>
        <taxon>Dissophora</taxon>
    </lineage>
</organism>
<accession>A0A9P6RGU8</accession>
<evidence type="ECO:0000259" key="5">
    <source>
        <dbReference type="PROSITE" id="PS51792"/>
    </source>
</evidence>
<comment type="caution">
    <text evidence="6">The sequence shown here is derived from an EMBL/GenBank/DDBJ whole genome shotgun (WGS) entry which is preliminary data.</text>
</comment>